<dbReference type="Gene3D" id="3.40.50.150">
    <property type="entry name" value="Vaccinia Virus protein VP39"/>
    <property type="match status" value="1"/>
</dbReference>
<keyword evidence="7" id="KW-1185">Reference proteome</keyword>
<evidence type="ECO:0000256" key="1">
    <source>
        <dbReference type="ARBA" id="ARBA00010815"/>
    </source>
</evidence>
<organism evidence="6 7">
    <name type="scientific">Dinothrombium tinctorium</name>
    <dbReference type="NCBI Taxonomy" id="1965070"/>
    <lineage>
        <taxon>Eukaryota</taxon>
        <taxon>Metazoa</taxon>
        <taxon>Ecdysozoa</taxon>
        <taxon>Arthropoda</taxon>
        <taxon>Chelicerata</taxon>
        <taxon>Arachnida</taxon>
        <taxon>Acari</taxon>
        <taxon>Acariformes</taxon>
        <taxon>Trombidiformes</taxon>
        <taxon>Prostigmata</taxon>
        <taxon>Anystina</taxon>
        <taxon>Parasitengona</taxon>
        <taxon>Trombidioidea</taxon>
        <taxon>Trombidiidae</taxon>
        <taxon>Dinothrombium</taxon>
    </lineage>
</organism>
<dbReference type="AlphaFoldDB" id="A0A443RQ61"/>
<evidence type="ECO:0000256" key="4">
    <source>
        <dbReference type="ARBA" id="ARBA00022691"/>
    </source>
</evidence>
<reference evidence="6 7" key="1">
    <citation type="journal article" date="2018" name="Gigascience">
        <title>Genomes of trombidid mites reveal novel predicted allergens and laterally-transferred genes associated with secondary metabolism.</title>
        <authorList>
            <person name="Dong X."/>
            <person name="Chaisiri K."/>
            <person name="Xia D."/>
            <person name="Armstrong S.D."/>
            <person name="Fang Y."/>
            <person name="Donnelly M.J."/>
            <person name="Kadowaki T."/>
            <person name="McGarry J.W."/>
            <person name="Darby A.C."/>
            <person name="Makepeace B.L."/>
        </authorList>
    </citation>
    <scope>NUCLEOTIDE SEQUENCE [LARGE SCALE GENOMIC DNA]</scope>
    <source>
        <strain evidence="6">UoL-WK</strain>
    </source>
</reference>
<dbReference type="GO" id="GO:0008610">
    <property type="term" value="P:lipid biosynthetic process"/>
    <property type="evidence" value="ECO:0007669"/>
    <property type="project" value="InterPro"/>
</dbReference>
<dbReference type="InterPro" id="IPR029063">
    <property type="entry name" value="SAM-dependent_MTases_sf"/>
</dbReference>
<dbReference type="InterPro" id="IPR003333">
    <property type="entry name" value="CMAS"/>
</dbReference>
<keyword evidence="4" id="KW-0949">S-adenosyl-L-methionine</keyword>
<evidence type="ECO:0000313" key="6">
    <source>
        <dbReference type="EMBL" id="RWS17405.1"/>
    </source>
</evidence>
<dbReference type="PIRSF" id="PIRSF003085">
    <property type="entry name" value="CMAS"/>
    <property type="match status" value="1"/>
</dbReference>
<keyword evidence="5" id="KW-0443">Lipid metabolism</keyword>
<evidence type="ECO:0000313" key="7">
    <source>
        <dbReference type="Proteomes" id="UP000285301"/>
    </source>
</evidence>
<keyword evidence="3" id="KW-0808">Transferase</keyword>
<evidence type="ECO:0000256" key="5">
    <source>
        <dbReference type="ARBA" id="ARBA00023098"/>
    </source>
</evidence>
<dbReference type="EMBL" id="NCKU01000082">
    <property type="protein sequence ID" value="RWS17405.1"/>
    <property type="molecule type" value="Genomic_DNA"/>
</dbReference>
<evidence type="ECO:0000256" key="3">
    <source>
        <dbReference type="ARBA" id="ARBA00022679"/>
    </source>
</evidence>
<dbReference type="CDD" id="cd02440">
    <property type="entry name" value="AdoMet_MTases"/>
    <property type="match status" value="1"/>
</dbReference>
<dbReference type="STRING" id="1965070.A0A443RQ61"/>
<comment type="caution">
    <text evidence="6">The sequence shown here is derived from an EMBL/GenBank/DDBJ whole genome shotgun (WGS) entry which is preliminary data.</text>
</comment>
<evidence type="ECO:0000256" key="2">
    <source>
        <dbReference type="ARBA" id="ARBA00022603"/>
    </source>
</evidence>
<dbReference type="PANTHER" id="PTHR43667:SF1">
    <property type="entry name" value="CYCLOPROPANE-FATTY-ACYL-PHOSPHOLIPID SYNTHASE"/>
    <property type="match status" value="1"/>
</dbReference>
<dbReference type="OrthoDB" id="8300214at2759"/>
<dbReference type="GO" id="GO:0032259">
    <property type="term" value="P:methylation"/>
    <property type="evidence" value="ECO:0007669"/>
    <property type="project" value="UniProtKB-KW"/>
</dbReference>
<dbReference type="Proteomes" id="UP000285301">
    <property type="component" value="Unassembled WGS sequence"/>
</dbReference>
<keyword evidence="2" id="KW-0489">Methyltransferase</keyword>
<name>A0A443RQ61_9ACAR</name>
<dbReference type="PANTHER" id="PTHR43667">
    <property type="entry name" value="CYCLOPROPANE-FATTY-ACYL-PHOSPHOLIPID SYNTHASE"/>
    <property type="match status" value="1"/>
</dbReference>
<dbReference type="InterPro" id="IPR050723">
    <property type="entry name" value="CFA/CMAS"/>
</dbReference>
<dbReference type="Pfam" id="PF02353">
    <property type="entry name" value="CMAS"/>
    <property type="match status" value="1"/>
</dbReference>
<dbReference type="SUPFAM" id="SSF53335">
    <property type="entry name" value="S-adenosyl-L-methionine-dependent methyltransferases"/>
    <property type="match status" value="1"/>
</dbReference>
<proteinExistence type="inferred from homology"/>
<dbReference type="NCBIfam" id="NF008686">
    <property type="entry name" value="PRK11705.1"/>
    <property type="match status" value="1"/>
</dbReference>
<gene>
    <name evidence="6" type="ORF">B4U79_17553</name>
</gene>
<sequence>MQLISHLLNRFLYYTLLVIIKIEKIFIDRIPGFTKKAVKKILEKHDIRIGNDRPMDIKINDERVYDAVVYHRVLGLGESYMKGWWDCDQLDEFSYRMCLRRGRVFQNALWRFIIKLNIKLYNYLVFDFDLLNLQSKSKSFEVGEKHYDRGNELFSAFLDPTLNYSCGYWRNASNLNQAQIDKMELISRKLKLKPGMKVLDIGCGWGGLCKYMAENYKVSVVGCTVSLEQATYAKKLCSDFDIDIRLVDYRDINEKFDRIVSVGMFEHVGEKNYRVFFEVVNRCLVDDGIFLLHTIGINDPRVPLTDAFAHKYIFPNGILPYYRHITKYTEGLFVIEDWQNFGDDYSKTLMAWHSNFEKAWPSLKSKYGEEFYRMWRFYLLTASGAFRARRLHLWQVVFSKNGLLGGYRSER</sequence>
<comment type="similarity">
    <text evidence="1">Belongs to the CFA/CMAS family.</text>
</comment>
<accession>A0A443RQ61</accession>
<protein>
    <submittedName>
        <fullName evidence="6">Cyclopropane-fatty-acyl-phospholipid synthase-like protein</fullName>
    </submittedName>
</protein>
<dbReference type="GO" id="GO:0008168">
    <property type="term" value="F:methyltransferase activity"/>
    <property type="evidence" value="ECO:0007669"/>
    <property type="project" value="UniProtKB-KW"/>
</dbReference>